<dbReference type="EMBL" id="JAZGQK010000001">
    <property type="protein sequence ID" value="MEE6257065.1"/>
    <property type="molecule type" value="Genomic_DNA"/>
</dbReference>
<dbReference type="Proteomes" id="UP001332243">
    <property type="component" value="Unassembled WGS sequence"/>
</dbReference>
<evidence type="ECO:0000313" key="1">
    <source>
        <dbReference type="EMBL" id="MEE6257065.1"/>
    </source>
</evidence>
<sequence>MSEFYISAIPTDVNWQPTTDTADAAEAYVRRIFPDPDGTLQEVEVEFHDRIRVVHPGESLERITCPRCSGDIPLDWFQDLVEEAEEEFDSLDVTVPCCSALVPLDTLHYDWPCGFARFEIGIRDACRPEYEFTDEELAELAGILGHPVRQILAHF</sequence>
<dbReference type="RefSeq" id="WP_331212166.1">
    <property type="nucleotide sequence ID" value="NZ_JAZGQK010000001.1"/>
</dbReference>
<gene>
    <name evidence="1" type="ORF">V1633_00995</name>
</gene>
<reference evidence="1 2" key="1">
    <citation type="submission" date="2024-01" db="EMBL/GenBank/DDBJ databases">
        <title>Genome insights into Plantactinospora sonchi sp. nov.</title>
        <authorList>
            <person name="Wang L."/>
        </authorList>
    </citation>
    <scope>NUCLEOTIDE SEQUENCE [LARGE SCALE GENOMIC DNA]</scope>
    <source>
        <strain evidence="1 2">NEAU-QY2</strain>
    </source>
</reference>
<keyword evidence="2" id="KW-1185">Reference proteome</keyword>
<evidence type="ECO:0000313" key="2">
    <source>
        <dbReference type="Proteomes" id="UP001332243"/>
    </source>
</evidence>
<accession>A0ABU7RKP7</accession>
<comment type="caution">
    <text evidence="1">The sequence shown here is derived from an EMBL/GenBank/DDBJ whole genome shotgun (WGS) entry which is preliminary data.</text>
</comment>
<organism evidence="1 2">
    <name type="scientific">Plantactinospora sonchi</name>
    <dbReference type="NCBI Taxonomy" id="1544735"/>
    <lineage>
        <taxon>Bacteria</taxon>
        <taxon>Bacillati</taxon>
        <taxon>Actinomycetota</taxon>
        <taxon>Actinomycetes</taxon>
        <taxon>Micromonosporales</taxon>
        <taxon>Micromonosporaceae</taxon>
        <taxon>Plantactinospora</taxon>
    </lineage>
</organism>
<protein>
    <submittedName>
        <fullName evidence="1">Uncharacterized protein</fullName>
    </submittedName>
</protein>
<name>A0ABU7RKP7_9ACTN</name>
<proteinExistence type="predicted"/>